<feature type="signal peptide" evidence="1">
    <location>
        <begin position="1"/>
        <end position="25"/>
    </location>
</feature>
<dbReference type="Proteomes" id="UP000823842">
    <property type="component" value="Unassembled WGS sequence"/>
</dbReference>
<feature type="chain" id="PRO_5038736551" description="DUF4367 domain-containing protein" evidence="1">
    <location>
        <begin position="26"/>
        <end position="344"/>
    </location>
</feature>
<reference evidence="2" key="2">
    <citation type="submission" date="2021-04" db="EMBL/GenBank/DDBJ databases">
        <authorList>
            <person name="Gilroy R."/>
        </authorList>
    </citation>
    <scope>NUCLEOTIDE SEQUENCE</scope>
    <source>
        <strain evidence="2">ChiSjej1B19-5720</strain>
    </source>
</reference>
<accession>A0A9D2LVK0</accession>
<gene>
    <name evidence="2" type="ORF">IAA06_15245</name>
</gene>
<evidence type="ECO:0008006" key="4">
    <source>
        <dbReference type="Google" id="ProtNLM"/>
    </source>
</evidence>
<organism evidence="2 3">
    <name type="scientific">Candidatus Blautia faecavium</name>
    <dbReference type="NCBI Taxonomy" id="2838487"/>
    <lineage>
        <taxon>Bacteria</taxon>
        <taxon>Bacillati</taxon>
        <taxon>Bacillota</taxon>
        <taxon>Clostridia</taxon>
        <taxon>Lachnospirales</taxon>
        <taxon>Lachnospiraceae</taxon>
        <taxon>Blautia</taxon>
    </lineage>
</organism>
<dbReference type="EMBL" id="DWYZ01000291">
    <property type="protein sequence ID" value="HJB30127.1"/>
    <property type="molecule type" value="Genomic_DNA"/>
</dbReference>
<reference evidence="2" key="1">
    <citation type="journal article" date="2021" name="PeerJ">
        <title>Extensive microbial diversity within the chicken gut microbiome revealed by metagenomics and culture.</title>
        <authorList>
            <person name="Gilroy R."/>
            <person name="Ravi A."/>
            <person name="Getino M."/>
            <person name="Pursley I."/>
            <person name="Horton D.L."/>
            <person name="Alikhan N.F."/>
            <person name="Baker D."/>
            <person name="Gharbi K."/>
            <person name="Hall N."/>
            <person name="Watson M."/>
            <person name="Adriaenssens E.M."/>
            <person name="Foster-Nyarko E."/>
            <person name="Jarju S."/>
            <person name="Secka A."/>
            <person name="Antonio M."/>
            <person name="Oren A."/>
            <person name="Chaudhuri R.R."/>
            <person name="La Ragione R."/>
            <person name="Hildebrand F."/>
            <person name="Pallen M.J."/>
        </authorList>
    </citation>
    <scope>NUCLEOTIDE SEQUENCE</scope>
    <source>
        <strain evidence="2">ChiSjej1B19-5720</strain>
    </source>
</reference>
<comment type="caution">
    <text evidence="2">The sequence shown here is derived from an EMBL/GenBank/DDBJ whole genome shotgun (WGS) entry which is preliminary data.</text>
</comment>
<evidence type="ECO:0000313" key="3">
    <source>
        <dbReference type="Proteomes" id="UP000823842"/>
    </source>
</evidence>
<dbReference type="AlphaFoldDB" id="A0A9D2LVK0"/>
<sequence>MKRKTTAIVLGSILAATGFSGSVYGMTIAQDAGGDNQSRAFYIVTQEAAEETVSQGKVDVIAKEAAVEDTDETSILYEEETKRILDELKGYGVTYDSGKNQVFYEGKKVRWVIDRQKDDSMNAVYMPEGEIDLYTVRDEDFNLIGVRIGTEEEYEERTDEEAGSSYAADGTYVREGSVSMKKDSMAEEEAESDDYAEESIYTWEGSTSMKEESMAEEEAESDDYAEESTYIWEGSAGIEKDYAAEVETAEDSSFVENDKESEQRRKEYKENGIDYNKENGSWIWQGKPVYLLMDEDGSFYQNGGNEAREDEICLVVERKTDGSVYGVKLVSAEEIQKVLAQQDY</sequence>
<evidence type="ECO:0000313" key="2">
    <source>
        <dbReference type="EMBL" id="HJB30127.1"/>
    </source>
</evidence>
<keyword evidence="1" id="KW-0732">Signal</keyword>
<protein>
    <recommendedName>
        <fullName evidence="4">DUF4367 domain-containing protein</fullName>
    </recommendedName>
</protein>
<proteinExistence type="predicted"/>
<name>A0A9D2LVK0_9FIRM</name>
<evidence type="ECO:0000256" key="1">
    <source>
        <dbReference type="SAM" id="SignalP"/>
    </source>
</evidence>